<dbReference type="EMBL" id="JAUIZM010000002">
    <property type="protein sequence ID" value="KAK1396662.1"/>
    <property type="molecule type" value="Genomic_DNA"/>
</dbReference>
<evidence type="ECO:0000313" key="1">
    <source>
        <dbReference type="EMBL" id="KAK1396662.1"/>
    </source>
</evidence>
<proteinExistence type="predicted"/>
<dbReference type="InterPro" id="IPR012340">
    <property type="entry name" value="NA-bd_OB-fold"/>
</dbReference>
<name>A0AAD8N5D0_9APIA</name>
<dbReference type="AlphaFoldDB" id="A0AAD8N5D0"/>
<dbReference type="SUPFAM" id="SSF50249">
    <property type="entry name" value="Nucleic acid-binding proteins"/>
    <property type="match status" value="1"/>
</dbReference>
<reference evidence="1" key="1">
    <citation type="submission" date="2023-02" db="EMBL/GenBank/DDBJ databases">
        <title>Genome of toxic invasive species Heracleum sosnowskyi carries increased number of genes despite the absence of recent whole-genome duplications.</title>
        <authorList>
            <person name="Schelkunov M."/>
            <person name="Shtratnikova V."/>
            <person name="Makarenko M."/>
            <person name="Klepikova A."/>
            <person name="Omelchenko D."/>
            <person name="Novikova G."/>
            <person name="Obukhova E."/>
            <person name="Bogdanov V."/>
            <person name="Penin A."/>
            <person name="Logacheva M."/>
        </authorList>
    </citation>
    <scope>NUCLEOTIDE SEQUENCE</scope>
    <source>
        <strain evidence="1">Hsosn_3</strain>
        <tissue evidence="1">Leaf</tissue>
    </source>
</reference>
<evidence type="ECO:0008006" key="3">
    <source>
        <dbReference type="Google" id="ProtNLM"/>
    </source>
</evidence>
<sequence>MKEIQIIFSSETKVSDLDESEVCIDRAGFDFYDIADLKELTKQTTYLTDVIGVILDAEINLAKFNNKRGEPQTNINFTISDGKSKVKVTFWDGLAELFNESINEDFQWPLIIIIASGRVTEWHEVDVSNVGATTFYLNYDHYNVNHLRTMLKGPDFKEYPKSMVHFEPLQVLTIKQIKELGEDYIKKEVLCNVKVKNVMGHVSDILEQEDDNQFPKHLETIVDEHYRFQIQIQRGQNSKDPYIYVAKDMIKQYPSEVNSVDTDSN</sequence>
<evidence type="ECO:0000313" key="2">
    <source>
        <dbReference type="Proteomes" id="UP001237642"/>
    </source>
</evidence>
<keyword evidence="2" id="KW-1185">Reference proteome</keyword>
<comment type="caution">
    <text evidence="1">The sequence shown here is derived from an EMBL/GenBank/DDBJ whole genome shotgun (WGS) entry which is preliminary data.</text>
</comment>
<organism evidence="1 2">
    <name type="scientific">Heracleum sosnowskyi</name>
    <dbReference type="NCBI Taxonomy" id="360622"/>
    <lineage>
        <taxon>Eukaryota</taxon>
        <taxon>Viridiplantae</taxon>
        <taxon>Streptophyta</taxon>
        <taxon>Embryophyta</taxon>
        <taxon>Tracheophyta</taxon>
        <taxon>Spermatophyta</taxon>
        <taxon>Magnoliopsida</taxon>
        <taxon>eudicotyledons</taxon>
        <taxon>Gunneridae</taxon>
        <taxon>Pentapetalae</taxon>
        <taxon>asterids</taxon>
        <taxon>campanulids</taxon>
        <taxon>Apiales</taxon>
        <taxon>Apiaceae</taxon>
        <taxon>Apioideae</taxon>
        <taxon>apioid superclade</taxon>
        <taxon>Tordylieae</taxon>
        <taxon>Tordyliinae</taxon>
        <taxon>Heracleum</taxon>
    </lineage>
</organism>
<gene>
    <name evidence="1" type="ORF">POM88_006525</name>
</gene>
<accession>A0AAD8N5D0</accession>
<dbReference type="Gene3D" id="2.40.50.140">
    <property type="entry name" value="Nucleic acid-binding proteins"/>
    <property type="match status" value="1"/>
</dbReference>
<protein>
    <recommendedName>
        <fullName evidence="3">Replication protein A OB domain-containing protein</fullName>
    </recommendedName>
</protein>
<reference evidence="1" key="2">
    <citation type="submission" date="2023-05" db="EMBL/GenBank/DDBJ databases">
        <authorList>
            <person name="Schelkunov M.I."/>
        </authorList>
    </citation>
    <scope>NUCLEOTIDE SEQUENCE</scope>
    <source>
        <strain evidence="1">Hsosn_3</strain>
        <tissue evidence="1">Leaf</tissue>
    </source>
</reference>
<dbReference type="Proteomes" id="UP001237642">
    <property type="component" value="Unassembled WGS sequence"/>
</dbReference>